<reference evidence="1" key="1">
    <citation type="submission" date="2019-08" db="EMBL/GenBank/DDBJ databases">
        <authorList>
            <person name="Kucharzyk K."/>
            <person name="Murdoch R.W."/>
            <person name="Higgins S."/>
            <person name="Loffler F."/>
        </authorList>
    </citation>
    <scope>NUCLEOTIDE SEQUENCE</scope>
</reference>
<dbReference type="EMBL" id="VSSQ01048559">
    <property type="protein sequence ID" value="MPN02604.1"/>
    <property type="molecule type" value="Genomic_DNA"/>
</dbReference>
<sequence>MNWHILRFNEQESDFEFKNKLDRFHDKLKFGSSFEAGINLTLFNNLGLNATYEQDHIFPAHLFWYWTGSELIENIAKEFTNSFIQEITKRNMIAGPIINFVVKNGISYGMYELRKSKMNWPFSHEAPLVLEKFKLGISYTF</sequence>
<name>A0A645EPR6_9ZZZZ</name>
<accession>A0A645EPR6</accession>
<comment type="caution">
    <text evidence="1">The sequence shown here is derived from an EMBL/GenBank/DDBJ whole genome shotgun (WGS) entry which is preliminary data.</text>
</comment>
<gene>
    <name evidence="1" type="ORF">SDC9_149820</name>
</gene>
<organism evidence="1">
    <name type="scientific">bioreactor metagenome</name>
    <dbReference type="NCBI Taxonomy" id="1076179"/>
    <lineage>
        <taxon>unclassified sequences</taxon>
        <taxon>metagenomes</taxon>
        <taxon>ecological metagenomes</taxon>
    </lineage>
</organism>
<evidence type="ECO:0000313" key="1">
    <source>
        <dbReference type="EMBL" id="MPN02604.1"/>
    </source>
</evidence>
<protein>
    <submittedName>
        <fullName evidence="1">Uncharacterized protein</fullName>
    </submittedName>
</protein>
<proteinExistence type="predicted"/>
<dbReference type="AlphaFoldDB" id="A0A645EPR6"/>